<dbReference type="Proteomes" id="UP000325565">
    <property type="component" value="Unassembled WGS sequence"/>
</dbReference>
<organism evidence="1 2">
    <name type="scientific">Pseudomonas fluorescens</name>
    <dbReference type="NCBI Taxonomy" id="294"/>
    <lineage>
        <taxon>Bacteria</taxon>
        <taxon>Pseudomonadati</taxon>
        <taxon>Pseudomonadota</taxon>
        <taxon>Gammaproteobacteria</taxon>
        <taxon>Pseudomonadales</taxon>
        <taxon>Pseudomonadaceae</taxon>
        <taxon>Pseudomonas</taxon>
    </lineage>
</organism>
<evidence type="ECO:0000313" key="1">
    <source>
        <dbReference type="EMBL" id="VVQ10829.1"/>
    </source>
</evidence>
<accession>A0A5E7UKB3</accession>
<dbReference type="AlphaFoldDB" id="A0A5E7UKB3"/>
<name>A0A5E7UKB3_PSEFL</name>
<sequence>MPIRKVAAVCDCSKTTVQTIKRALDKELEPA</sequence>
<proteinExistence type="predicted"/>
<dbReference type="EMBL" id="CABVJB010000008">
    <property type="protein sequence ID" value="VVQ10829.1"/>
    <property type="molecule type" value="Genomic_DNA"/>
</dbReference>
<evidence type="ECO:0000313" key="2">
    <source>
        <dbReference type="Proteomes" id="UP000325565"/>
    </source>
</evidence>
<reference evidence="1 2" key="1">
    <citation type="submission" date="2019-09" db="EMBL/GenBank/DDBJ databases">
        <authorList>
            <person name="Chandra G."/>
            <person name="Truman W A."/>
        </authorList>
    </citation>
    <scope>NUCLEOTIDE SEQUENCE [LARGE SCALE GENOMIC DNA]</scope>
    <source>
        <strain evidence="1">PS922</strain>
    </source>
</reference>
<protein>
    <submittedName>
        <fullName evidence="1">Uncharacterized protein</fullName>
    </submittedName>
</protein>
<gene>
    <name evidence="1" type="ORF">PS922_04753</name>
</gene>